<evidence type="ECO:0000256" key="1">
    <source>
        <dbReference type="ARBA" id="ARBA00006547"/>
    </source>
</evidence>
<proteinExistence type="inferred from homology"/>
<dbReference type="Pfam" id="PF00797">
    <property type="entry name" value="Acetyltransf_2"/>
    <property type="match status" value="1"/>
</dbReference>
<comment type="similarity">
    <text evidence="1">Belongs to the arylamine N-acetyltransferase family.</text>
</comment>
<dbReference type="PANTHER" id="PTHR11786:SF0">
    <property type="entry name" value="ARYLAMINE N-ACETYLTRANSFERASE 4-RELATED"/>
    <property type="match status" value="1"/>
</dbReference>
<protein>
    <recommendedName>
        <fullName evidence="4">Arylamine N-acetyltransferase</fullName>
    </recommendedName>
</protein>
<name>A0ABR0ENY1_ZASCE</name>
<dbReference type="SUPFAM" id="SSF54001">
    <property type="entry name" value="Cysteine proteinases"/>
    <property type="match status" value="1"/>
</dbReference>
<dbReference type="InterPro" id="IPR053710">
    <property type="entry name" value="Arylamine_NAT_domain_sf"/>
</dbReference>
<organism evidence="2 3">
    <name type="scientific">Zasmidium cellare</name>
    <name type="common">Wine cellar mold</name>
    <name type="synonym">Racodium cellare</name>
    <dbReference type="NCBI Taxonomy" id="395010"/>
    <lineage>
        <taxon>Eukaryota</taxon>
        <taxon>Fungi</taxon>
        <taxon>Dikarya</taxon>
        <taxon>Ascomycota</taxon>
        <taxon>Pezizomycotina</taxon>
        <taxon>Dothideomycetes</taxon>
        <taxon>Dothideomycetidae</taxon>
        <taxon>Mycosphaerellales</taxon>
        <taxon>Mycosphaerellaceae</taxon>
        <taxon>Zasmidium</taxon>
    </lineage>
</organism>
<comment type="caution">
    <text evidence="2">The sequence shown here is derived from an EMBL/GenBank/DDBJ whole genome shotgun (WGS) entry which is preliminary data.</text>
</comment>
<reference evidence="2 3" key="1">
    <citation type="journal article" date="2023" name="G3 (Bethesda)">
        <title>A chromosome-level genome assembly of Zasmidium syzygii isolated from banana leaves.</title>
        <authorList>
            <person name="van Westerhoven A.C."/>
            <person name="Mehrabi R."/>
            <person name="Talebi R."/>
            <person name="Steentjes M.B.F."/>
            <person name="Corcolon B."/>
            <person name="Chong P.A."/>
            <person name="Kema G.H.J."/>
            <person name="Seidl M.F."/>
        </authorList>
    </citation>
    <scope>NUCLEOTIDE SEQUENCE [LARGE SCALE GENOMIC DNA]</scope>
    <source>
        <strain evidence="2 3">P124</strain>
    </source>
</reference>
<sequence>MPRPTYTQEQIFQIYDRINLPAKWRLDVEEAKRKSGGDQALEYLTVLKRYTLANVPFENLELHYSRTQVIDIHPEILFQKIVAQGTGRGGYCMENNAFFATVLRTLGFKIMSTGGRVSAAASPNGDVGDHSMWFGFAHMVNIVTIKGIRYMVDIGFGAGGTVRPLPLEDGKIQLNIKPNNSVRLRYDTLEDFENPESKVWIFEKRVADDKFVPNYCFPDNVEFLPADFQVMNMFPSTSKRVFFTQVVVAVKHILSEDGEEIIGDVVLLGNKLHRRVHGKKEELGAFESEEERVEALEKHLGIRLSDMQRYGILGMSSMIG</sequence>
<gene>
    <name evidence="2" type="ORF">PRZ48_005948</name>
</gene>
<accession>A0ABR0ENY1</accession>
<dbReference type="InterPro" id="IPR038765">
    <property type="entry name" value="Papain-like_cys_pep_sf"/>
</dbReference>
<evidence type="ECO:0000313" key="3">
    <source>
        <dbReference type="Proteomes" id="UP001305779"/>
    </source>
</evidence>
<keyword evidence="3" id="KW-1185">Reference proteome</keyword>
<dbReference type="Proteomes" id="UP001305779">
    <property type="component" value="Unassembled WGS sequence"/>
</dbReference>
<evidence type="ECO:0008006" key="4">
    <source>
        <dbReference type="Google" id="ProtNLM"/>
    </source>
</evidence>
<dbReference type="PANTHER" id="PTHR11786">
    <property type="entry name" value="N-HYDROXYARYLAMINE O-ACETYLTRANSFERASE"/>
    <property type="match status" value="1"/>
</dbReference>
<dbReference type="Gene3D" id="3.30.2140.20">
    <property type="match status" value="1"/>
</dbReference>
<dbReference type="EMBL" id="JAXOVC010000004">
    <property type="protein sequence ID" value="KAK4502523.1"/>
    <property type="molecule type" value="Genomic_DNA"/>
</dbReference>
<dbReference type="InterPro" id="IPR001447">
    <property type="entry name" value="Arylamine_N-AcTrfase"/>
</dbReference>
<evidence type="ECO:0000313" key="2">
    <source>
        <dbReference type="EMBL" id="KAK4502523.1"/>
    </source>
</evidence>